<feature type="compositionally biased region" description="Polar residues" evidence="9">
    <location>
        <begin position="124"/>
        <end position="145"/>
    </location>
</feature>
<evidence type="ECO:0000256" key="3">
    <source>
        <dbReference type="ARBA" id="ARBA00022692"/>
    </source>
</evidence>
<dbReference type="InterPro" id="IPR003280">
    <property type="entry name" value="2pore_dom_K_chnl"/>
</dbReference>
<feature type="region of interest" description="Disordered" evidence="9">
    <location>
        <begin position="770"/>
        <end position="797"/>
    </location>
</feature>
<feature type="transmembrane region" description="Helical" evidence="10">
    <location>
        <begin position="336"/>
        <end position="355"/>
    </location>
</feature>
<evidence type="ECO:0000256" key="5">
    <source>
        <dbReference type="ARBA" id="ARBA00023065"/>
    </source>
</evidence>
<feature type="transmembrane region" description="Helical" evidence="10">
    <location>
        <begin position="226"/>
        <end position="248"/>
    </location>
</feature>
<comment type="caution">
    <text evidence="12">The sequence shown here is derived from an EMBL/GenBank/DDBJ whole genome shotgun (WGS) entry which is preliminary data.</text>
</comment>
<keyword evidence="4 10" id="KW-1133">Transmembrane helix</keyword>
<dbReference type="EMBL" id="JANBQB010000012">
    <property type="protein sequence ID" value="KAJ1984720.1"/>
    <property type="molecule type" value="Genomic_DNA"/>
</dbReference>
<dbReference type="SUPFAM" id="SSF81324">
    <property type="entry name" value="Voltage-gated potassium channels"/>
    <property type="match status" value="2"/>
</dbReference>
<feature type="transmembrane region" description="Helical" evidence="10">
    <location>
        <begin position="635"/>
        <end position="652"/>
    </location>
</feature>
<dbReference type="PANTHER" id="PTHR11003">
    <property type="entry name" value="POTASSIUM CHANNEL, SUBFAMILY K"/>
    <property type="match status" value="1"/>
</dbReference>
<feature type="transmembrane region" description="Helical" evidence="10">
    <location>
        <begin position="180"/>
        <end position="206"/>
    </location>
</feature>
<name>A0A9W8B591_9FUNG</name>
<dbReference type="InterPro" id="IPR013099">
    <property type="entry name" value="K_chnl_dom"/>
</dbReference>
<organism evidence="12 13">
    <name type="scientific">Dimargaris verticillata</name>
    <dbReference type="NCBI Taxonomy" id="2761393"/>
    <lineage>
        <taxon>Eukaryota</taxon>
        <taxon>Fungi</taxon>
        <taxon>Fungi incertae sedis</taxon>
        <taxon>Zoopagomycota</taxon>
        <taxon>Kickxellomycotina</taxon>
        <taxon>Dimargaritomycetes</taxon>
        <taxon>Dimargaritales</taxon>
        <taxon>Dimargaritaceae</taxon>
        <taxon>Dimargaris</taxon>
    </lineage>
</organism>
<keyword evidence="2 8" id="KW-0813">Transport</keyword>
<evidence type="ECO:0000256" key="8">
    <source>
        <dbReference type="RuleBase" id="RU003857"/>
    </source>
</evidence>
<feature type="domain" description="Potassium channel" evidence="11">
    <location>
        <begin position="343"/>
        <end position="415"/>
    </location>
</feature>
<reference evidence="12" key="1">
    <citation type="submission" date="2022-07" db="EMBL/GenBank/DDBJ databases">
        <title>Phylogenomic reconstructions and comparative analyses of Kickxellomycotina fungi.</title>
        <authorList>
            <person name="Reynolds N.K."/>
            <person name="Stajich J.E."/>
            <person name="Barry K."/>
            <person name="Grigoriev I.V."/>
            <person name="Crous P."/>
            <person name="Smith M.E."/>
        </authorList>
    </citation>
    <scope>NUCLEOTIDE SEQUENCE</scope>
    <source>
        <strain evidence="12">RSA 567</strain>
    </source>
</reference>
<sequence length="977" mass="109393">MTPRSGKSRGPALRKDQQLMQRFPRYQDIATRQVTDDQQFHITELRTRLSQGVSRALNLPTTQRLNRSTGANAVHQQTYRDFITQRKLKSRTNYASYPHPIQAVHSNPYAHRYHPEARPKRPRNTLSNHTAATTTKAQHDSSGNNPGLVAPIRASAAPEVTDLLAAPLKPDLLLTEKLRLIPIFVGLIFPLVLLVNVLPITGAWVKGTTDSASGNPPTDTLYAGNGAIQGLSIVALVLSFVSMAAFFFRCVEMRLALFTLIGIVFATASGLCQLASGPVFLVLHSHDPRAALTMQIYSSFVAASASFLVAGLLFYDWKTTENFRFRGSGLTDRQRVLFIVSLLFISWAVAGGMMFSRLEHWNLVAGIHFCVVTMTTTGFGNLVPTHTVSKALTFPFGLVGILLFGFSVNAIHTVFIEVIENRLNAEIERIYHNRRQYRQRLRRDAKRLLMGHQFLYTWVDPNDAFPNNIPSASTAASHYTSELSRSYHLAPSPIVRGLRERGWSRSLRSLKPRVSMAEGAGPNTAKYAYSQYSPQETVNNSSEPAAVGHGLFQYRRRFTRKQFLGYFRKPTDQTAKADRSHEASDPDPLSLGAQLKTIERRSRHQLWYQFGYALACWLTFWAIGAAMFSPTMDISYFNALYFCFVAFTTIGFGDYYPNNQVSQLLYVVYALVGIATITYFISTLTTIWRRVLRTHIKQVEVRRRLVSYYYSHLDHMESWGQALFSREHWARWWSVLWNRFSYRNRGQHDMVRPPIPAASEPVYLTSHAQARPGTAQPTGATATAATTASATNGDDRLVPDGLSSDAIVSEYHHRYIPHMIRDQLEELLDAAHNFDALSFMLLQTINQMARQPQTAPGSSRGPASGQLRIPSMLSSEAKAAAKMGGQGPLLAPSLTGISTPTTSLLQSLRGSMVAHHVHQRDPGWMQPQELHQLTGAERLIDKVSLQAQLVDLDSYQGKFTSLIENIEELLGYLEEGI</sequence>
<dbReference type="GO" id="GO:0022841">
    <property type="term" value="F:potassium ion leak channel activity"/>
    <property type="evidence" value="ECO:0007669"/>
    <property type="project" value="TreeGrafter"/>
</dbReference>
<dbReference type="GO" id="GO:0030322">
    <property type="term" value="P:stabilization of membrane potential"/>
    <property type="evidence" value="ECO:0007669"/>
    <property type="project" value="TreeGrafter"/>
</dbReference>
<evidence type="ECO:0000256" key="10">
    <source>
        <dbReference type="SAM" id="Phobius"/>
    </source>
</evidence>
<evidence type="ECO:0000256" key="2">
    <source>
        <dbReference type="ARBA" id="ARBA00022448"/>
    </source>
</evidence>
<dbReference type="PRINTS" id="PR01333">
    <property type="entry name" value="2POREKCHANEL"/>
</dbReference>
<evidence type="ECO:0000256" key="7">
    <source>
        <dbReference type="ARBA" id="ARBA00023303"/>
    </source>
</evidence>
<dbReference type="GO" id="GO:0005886">
    <property type="term" value="C:plasma membrane"/>
    <property type="evidence" value="ECO:0007669"/>
    <property type="project" value="TreeGrafter"/>
</dbReference>
<keyword evidence="13" id="KW-1185">Reference proteome</keyword>
<evidence type="ECO:0000256" key="6">
    <source>
        <dbReference type="ARBA" id="ARBA00023136"/>
    </source>
</evidence>
<gene>
    <name evidence="12" type="primary">TOK1</name>
    <name evidence="12" type="ORF">H4R34_000482</name>
</gene>
<feature type="transmembrane region" description="Helical" evidence="10">
    <location>
        <begin position="394"/>
        <end position="415"/>
    </location>
</feature>
<keyword evidence="7 8" id="KW-0407">Ion channel</keyword>
<evidence type="ECO:0000256" key="1">
    <source>
        <dbReference type="ARBA" id="ARBA00004141"/>
    </source>
</evidence>
<dbReference type="Proteomes" id="UP001151582">
    <property type="component" value="Unassembled WGS sequence"/>
</dbReference>
<dbReference type="Gene3D" id="1.10.287.70">
    <property type="match status" value="2"/>
</dbReference>
<dbReference type="PANTHER" id="PTHR11003:SF291">
    <property type="entry name" value="IP11374P"/>
    <property type="match status" value="1"/>
</dbReference>
<dbReference type="GO" id="GO:0015271">
    <property type="term" value="F:outward rectifier potassium channel activity"/>
    <property type="evidence" value="ECO:0007669"/>
    <property type="project" value="TreeGrafter"/>
</dbReference>
<feature type="transmembrane region" description="Helical" evidence="10">
    <location>
        <begin position="664"/>
        <end position="688"/>
    </location>
</feature>
<comment type="subcellular location">
    <subcellularLocation>
        <location evidence="1">Membrane</location>
        <topology evidence="1">Multi-pass membrane protein</topology>
    </subcellularLocation>
</comment>
<feature type="transmembrane region" description="Helical" evidence="10">
    <location>
        <begin position="255"/>
        <end position="276"/>
    </location>
</feature>
<evidence type="ECO:0000256" key="9">
    <source>
        <dbReference type="SAM" id="MobiDB-lite"/>
    </source>
</evidence>
<feature type="domain" description="Potassium channel" evidence="11">
    <location>
        <begin position="618"/>
        <end position="687"/>
    </location>
</feature>
<keyword evidence="3 8" id="KW-0812">Transmembrane</keyword>
<feature type="region of interest" description="Disordered" evidence="9">
    <location>
        <begin position="112"/>
        <end position="145"/>
    </location>
</feature>
<feature type="transmembrane region" description="Helical" evidence="10">
    <location>
        <begin position="296"/>
        <end position="315"/>
    </location>
</feature>
<dbReference type="OrthoDB" id="297496at2759"/>
<protein>
    <submittedName>
        <fullName evidence="12">Potassium channel</fullName>
    </submittedName>
</protein>
<evidence type="ECO:0000313" key="12">
    <source>
        <dbReference type="EMBL" id="KAJ1984720.1"/>
    </source>
</evidence>
<accession>A0A9W8B591</accession>
<feature type="compositionally biased region" description="Low complexity" evidence="9">
    <location>
        <begin position="774"/>
        <end position="791"/>
    </location>
</feature>
<keyword evidence="5 8" id="KW-0406">Ion transport</keyword>
<feature type="transmembrane region" description="Helical" evidence="10">
    <location>
        <begin position="361"/>
        <end position="382"/>
    </location>
</feature>
<dbReference type="AlphaFoldDB" id="A0A9W8B591"/>
<proteinExistence type="inferred from homology"/>
<comment type="similarity">
    <text evidence="8">Belongs to the two pore domain potassium channel (TC 1.A.1.8) family.</text>
</comment>
<feature type="transmembrane region" description="Helical" evidence="10">
    <location>
        <begin position="606"/>
        <end position="628"/>
    </location>
</feature>
<dbReference type="Pfam" id="PF07885">
    <property type="entry name" value="Ion_trans_2"/>
    <property type="match status" value="2"/>
</dbReference>
<evidence type="ECO:0000259" key="11">
    <source>
        <dbReference type="Pfam" id="PF07885"/>
    </source>
</evidence>
<keyword evidence="6 10" id="KW-0472">Membrane</keyword>
<evidence type="ECO:0000256" key="4">
    <source>
        <dbReference type="ARBA" id="ARBA00022989"/>
    </source>
</evidence>
<evidence type="ECO:0000313" key="13">
    <source>
        <dbReference type="Proteomes" id="UP001151582"/>
    </source>
</evidence>